<dbReference type="PANTHER" id="PTHR44167">
    <property type="entry name" value="OVARIAN-SPECIFIC SERINE/THREONINE-PROTEIN KINASE LOK-RELATED"/>
    <property type="match status" value="1"/>
</dbReference>
<dbReference type="RefSeq" id="WP_146860583.1">
    <property type="nucleotide sequence ID" value="NZ_BJTZ01000001.1"/>
</dbReference>
<dbReference type="AlphaFoldDB" id="A0A510UBX9"/>
<dbReference type="Pfam" id="PF00069">
    <property type="entry name" value="Pkinase"/>
    <property type="match status" value="1"/>
</dbReference>
<dbReference type="EMBL" id="WOBN01000020">
    <property type="protein sequence ID" value="MUK50056.1"/>
    <property type="molecule type" value="Genomic_DNA"/>
</dbReference>
<keyword evidence="3" id="KW-0808">Transferase</keyword>
<protein>
    <submittedName>
        <fullName evidence="3">Protein kinase</fullName>
    </submittedName>
</protein>
<dbReference type="InterPro" id="IPR011009">
    <property type="entry name" value="Kinase-like_dom_sf"/>
</dbReference>
<dbReference type="Proteomes" id="UP000448038">
    <property type="component" value="Unassembled WGS sequence"/>
</dbReference>
<comment type="caution">
    <text evidence="2">The sequence shown here is derived from an EMBL/GenBank/DDBJ whole genome shotgun (WGS) entry which is preliminary data.</text>
</comment>
<evidence type="ECO:0000259" key="1">
    <source>
        <dbReference type="PROSITE" id="PS50011"/>
    </source>
</evidence>
<organism evidence="2 4">
    <name type="scientific">Aliivibrio fischeri</name>
    <name type="common">Vibrio fischeri</name>
    <dbReference type="NCBI Taxonomy" id="668"/>
    <lineage>
        <taxon>Bacteria</taxon>
        <taxon>Pseudomonadati</taxon>
        <taxon>Pseudomonadota</taxon>
        <taxon>Gammaproteobacteria</taxon>
        <taxon>Vibrionales</taxon>
        <taxon>Vibrionaceae</taxon>
        <taxon>Aliivibrio</taxon>
    </lineage>
</organism>
<dbReference type="InterPro" id="IPR000719">
    <property type="entry name" value="Prot_kinase_dom"/>
</dbReference>
<reference evidence="2 4" key="1">
    <citation type="submission" date="2019-07" db="EMBL/GenBank/DDBJ databases">
        <title>Whole genome shotgun sequence of Aliivibrio fischeri NBRC 101058.</title>
        <authorList>
            <person name="Hosoyama A."/>
            <person name="Uohara A."/>
            <person name="Ohji S."/>
            <person name="Ichikawa N."/>
        </authorList>
    </citation>
    <scope>NUCLEOTIDE SEQUENCE [LARGE SCALE GENOMIC DNA]</scope>
    <source>
        <strain evidence="2 4">NBRC 101058</strain>
    </source>
</reference>
<gene>
    <name evidence="2" type="ORF">AFI02nite_01180</name>
    <name evidence="3" type="ORF">GNP88_12860</name>
</gene>
<reference evidence="3 5" key="2">
    <citation type="submission" date="2019-11" db="EMBL/GenBank/DDBJ databases">
        <title>Using colonization assays and comparative genomics to discover symbiosis behaviors and factors in Vibrio fischeri.</title>
        <authorList>
            <person name="Bongrand C."/>
            <person name="Moriano-Gutierrez S."/>
            <person name="Arevalo P."/>
            <person name="Mcfall-Ngai M."/>
            <person name="Visick K."/>
            <person name="Polz M.F."/>
            <person name="Ruby E.G."/>
        </authorList>
    </citation>
    <scope>NUCLEOTIDE SEQUENCE [LARGE SCALE GENOMIC DNA]</scope>
    <source>
        <strain evidence="3">Emors.4.1</strain>
        <strain evidence="5">emors.4.1</strain>
    </source>
</reference>
<evidence type="ECO:0000313" key="4">
    <source>
        <dbReference type="Proteomes" id="UP000321787"/>
    </source>
</evidence>
<name>A0A510UBX9_ALIFS</name>
<proteinExistence type="predicted"/>
<dbReference type="GO" id="GO:0005524">
    <property type="term" value="F:ATP binding"/>
    <property type="evidence" value="ECO:0007669"/>
    <property type="project" value="InterPro"/>
</dbReference>
<dbReference type="SMART" id="SM00220">
    <property type="entry name" value="S_TKc"/>
    <property type="match status" value="1"/>
</dbReference>
<dbReference type="GO" id="GO:0004674">
    <property type="term" value="F:protein serine/threonine kinase activity"/>
    <property type="evidence" value="ECO:0007669"/>
    <property type="project" value="TreeGrafter"/>
</dbReference>
<feature type="domain" description="Protein kinase" evidence="1">
    <location>
        <begin position="1"/>
        <end position="293"/>
    </location>
</feature>
<keyword evidence="3" id="KW-0418">Kinase</keyword>
<dbReference type="PROSITE" id="PS50011">
    <property type="entry name" value="PROTEIN_KINASE_DOM"/>
    <property type="match status" value="1"/>
</dbReference>
<evidence type="ECO:0000313" key="5">
    <source>
        <dbReference type="Proteomes" id="UP000448038"/>
    </source>
</evidence>
<dbReference type="Proteomes" id="UP000321787">
    <property type="component" value="Unassembled WGS sequence"/>
</dbReference>
<dbReference type="GO" id="GO:0005737">
    <property type="term" value="C:cytoplasm"/>
    <property type="evidence" value="ECO:0007669"/>
    <property type="project" value="TreeGrafter"/>
</dbReference>
<dbReference type="EMBL" id="BJTZ01000001">
    <property type="protein sequence ID" value="GEK12082.1"/>
    <property type="molecule type" value="Genomic_DNA"/>
</dbReference>
<dbReference type="SUPFAM" id="SSF56112">
    <property type="entry name" value="Protein kinase-like (PK-like)"/>
    <property type="match status" value="1"/>
</dbReference>
<dbReference type="InterPro" id="IPR008271">
    <property type="entry name" value="Ser/Thr_kinase_AS"/>
</dbReference>
<evidence type="ECO:0000313" key="3">
    <source>
        <dbReference type="EMBL" id="MUK50056.1"/>
    </source>
</evidence>
<dbReference type="PROSITE" id="PS00108">
    <property type="entry name" value="PROTEIN_KINASE_ST"/>
    <property type="match status" value="1"/>
</dbReference>
<sequence>MSELQGSTNDFINQLVVKAIEKKKKNEQTLANKLKPRLEHVLFSQFDVLETIESHNQKTTLYRLAKKDEPEKQICCKVLNSEQPEHVLEMFVAEATHLEVSQHPSIIDFIKLGNEFERPYFMYKWAEGESVAEKLTRHKYKSFRHDHIAWLIYQLAGALEYIHTKGICHLDIKPSNIIICEDDSIKLIDFGAAQYINDSRKYNEASLSYASPKYIESGKAVPQDDVYSMALLVCALFTGYSDNNDWKALLQQRKRPHTIPKTVWNLLRLVVTKPRTHGLTPISFAQALAHIDISVMQGSHNAPLFTQLRNADLVLRKSSKYDVFRLGRFKYLEASLAACLCLITFTVLLKSFAFTVADSNAVSLSDTSSRIKPAQAATFLSQSPWEIENALDNNSSDVVSLAPYREAVDVQNSQLRIWYGQEQEELKKERLSQVNQFMELDSIHKDMIILRDYLERNVVLSSSVDRRLTKLMASVNNLKLEHQKYNYSSMLEDEALAKNVMSGDSKGVEEYMRKSWIKSQANSYYYAYVLPKQVLNQVISSVDEHAKTHFYSKAIDEINEAIKLYGDTVELSSKKSELIVKRSEYVLFGTVTGEMVFEGDKLTTALEDLHSVAPARFKEVSDLLKKIAKDSLDKSFQQDTPAEGALAIEKALNAYQKKVTI</sequence>
<evidence type="ECO:0000313" key="2">
    <source>
        <dbReference type="EMBL" id="GEK12082.1"/>
    </source>
</evidence>
<accession>A0A510UBX9</accession>
<dbReference type="PANTHER" id="PTHR44167:SF18">
    <property type="entry name" value="PROTEIN KINASE DOMAIN-CONTAINING PROTEIN"/>
    <property type="match status" value="1"/>
</dbReference>
<dbReference type="Gene3D" id="1.10.510.10">
    <property type="entry name" value="Transferase(Phosphotransferase) domain 1"/>
    <property type="match status" value="1"/>
</dbReference>